<feature type="transmembrane region" description="Helical" evidence="2">
    <location>
        <begin position="52"/>
        <end position="71"/>
    </location>
</feature>
<protein>
    <submittedName>
        <fullName evidence="3">Thiamine transporter SLC35F3</fullName>
    </submittedName>
</protein>
<accession>A0AAV4PJR6</accession>
<keyword evidence="2" id="KW-0472">Membrane</keyword>
<name>A0AAV4PJR6_CAEEX</name>
<dbReference type="Proteomes" id="UP001054945">
    <property type="component" value="Unassembled WGS sequence"/>
</dbReference>
<proteinExistence type="predicted"/>
<dbReference type="EMBL" id="BPLR01004821">
    <property type="protein sequence ID" value="GIX97817.1"/>
    <property type="molecule type" value="Genomic_DNA"/>
</dbReference>
<reference evidence="3 4" key="1">
    <citation type="submission" date="2021-06" db="EMBL/GenBank/DDBJ databases">
        <title>Caerostris extrusa draft genome.</title>
        <authorList>
            <person name="Kono N."/>
            <person name="Arakawa K."/>
        </authorList>
    </citation>
    <scope>NUCLEOTIDE SEQUENCE [LARGE SCALE GENOMIC DNA]</scope>
</reference>
<evidence type="ECO:0000256" key="1">
    <source>
        <dbReference type="SAM" id="MobiDB-lite"/>
    </source>
</evidence>
<keyword evidence="2" id="KW-1133">Transmembrane helix</keyword>
<organism evidence="3 4">
    <name type="scientific">Caerostris extrusa</name>
    <name type="common">Bark spider</name>
    <name type="synonym">Caerostris bankana</name>
    <dbReference type="NCBI Taxonomy" id="172846"/>
    <lineage>
        <taxon>Eukaryota</taxon>
        <taxon>Metazoa</taxon>
        <taxon>Ecdysozoa</taxon>
        <taxon>Arthropoda</taxon>
        <taxon>Chelicerata</taxon>
        <taxon>Arachnida</taxon>
        <taxon>Araneae</taxon>
        <taxon>Araneomorphae</taxon>
        <taxon>Entelegynae</taxon>
        <taxon>Araneoidea</taxon>
        <taxon>Araneidae</taxon>
        <taxon>Caerostris</taxon>
    </lineage>
</organism>
<feature type="transmembrane region" description="Helical" evidence="2">
    <location>
        <begin position="109"/>
        <end position="127"/>
    </location>
</feature>
<gene>
    <name evidence="3" type="primary">SLC35F3</name>
    <name evidence="3" type="ORF">CEXT_510841</name>
</gene>
<evidence type="ECO:0000256" key="2">
    <source>
        <dbReference type="SAM" id="Phobius"/>
    </source>
</evidence>
<dbReference type="PANTHER" id="PTHR19346">
    <property type="entry name" value="SUGAR PHOSPHATE TRANSPORTER DOMAIN-CONTAINING PROTEIN"/>
    <property type="match status" value="1"/>
</dbReference>
<keyword evidence="4" id="KW-1185">Reference proteome</keyword>
<feature type="transmembrane region" description="Helical" evidence="2">
    <location>
        <begin position="83"/>
        <end position="102"/>
    </location>
</feature>
<feature type="region of interest" description="Disordered" evidence="1">
    <location>
        <begin position="148"/>
        <end position="167"/>
    </location>
</feature>
<evidence type="ECO:0000313" key="3">
    <source>
        <dbReference type="EMBL" id="GIX97817.1"/>
    </source>
</evidence>
<sequence length="167" mass="18518">MQHWHCTFGLHGWSCQDIHSGRSSYGLGSISGIICTQSVVQKLIGRVTIGQLSIFLTLVGSAAFFITGNVLGNFDIAHNYNTYLSIGMLAAVPVSAVLDVHLHNVVFEGMKLAGILLICIGFLLVLLPDNWPDYITRLVRWRCRRIPKSKPADPSQPKARRIFMRPS</sequence>
<keyword evidence="2" id="KW-0812">Transmembrane</keyword>
<dbReference type="AlphaFoldDB" id="A0AAV4PJR6"/>
<comment type="caution">
    <text evidence="3">The sequence shown here is derived from an EMBL/GenBank/DDBJ whole genome shotgun (WGS) entry which is preliminary data.</text>
</comment>
<evidence type="ECO:0000313" key="4">
    <source>
        <dbReference type="Proteomes" id="UP001054945"/>
    </source>
</evidence>
<feature type="compositionally biased region" description="Basic residues" evidence="1">
    <location>
        <begin position="158"/>
        <end position="167"/>
    </location>
</feature>
<dbReference type="PANTHER" id="PTHR19346:SF4">
    <property type="entry name" value="SUGAR PHOSPHATE TRANSPORTER DOMAIN-CONTAINING PROTEIN"/>
    <property type="match status" value="1"/>
</dbReference>
<dbReference type="InterPro" id="IPR026505">
    <property type="entry name" value="Solute_c_fam_35_mem_F3/F4"/>
</dbReference>